<protein>
    <submittedName>
        <fullName evidence="1">Uncharacterized protein</fullName>
    </submittedName>
</protein>
<organism evidence="1 2">
    <name type="scientific">Persea americana</name>
    <name type="common">Avocado</name>
    <dbReference type="NCBI Taxonomy" id="3435"/>
    <lineage>
        <taxon>Eukaryota</taxon>
        <taxon>Viridiplantae</taxon>
        <taxon>Streptophyta</taxon>
        <taxon>Embryophyta</taxon>
        <taxon>Tracheophyta</taxon>
        <taxon>Spermatophyta</taxon>
        <taxon>Magnoliopsida</taxon>
        <taxon>Magnoliidae</taxon>
        <taxon>Laurales</taxon>
        <taxon>Lauraceae</taxon>
        <taxon>Persea</taxon>
    </lineage>
</organism>
<sequence length="392" mass="43350">MKIQPFDPLSVSKGPFRNDPPKPVAKSVFKRLFERPFSSVMRISSAEKLVGGGGEQHCSSEFEPSSVCLDKMVQNFIEESNEKQAKCGRNRCNCFNGNCDDSSDDEFDFPGGTADAPAGDTCEVLKSLVPCCSVPERNLLADTAKIVEKNKICKRKDDCRKTVADGLLSLGYDASICKSRWEKSPSFPAGEYEYVDVNIEGERLLIDIDFKSEFEIARSTKNYRAILQYLPSIFVGKPDRLQQIVAVVSEAAKQSLKKKGLHVPPWRKPEYMRAKWLSPYQRSRTASDVTGSENSPCPIQTQNFSGESELIFGDTEDPAEPEEPVPVSADKSGEEKITVVVSPWQPPAIKPRVSGAKIVTVWFLVQGKVKLEREENAVPNSVGAEADPMTNA</sequence>
<evidence type="ECO:0000313" key="2">
    <source>
        <dbReference type="Proteomes" id="UP001234297"/>
    </source>
</evidence>
<evidence type="ECO:0000313" key="1">
    <source>
        <dbReference type="EMBL" id="KAJ8632802.1"/>
    </source>
</evidence>
<accession>A0ACC2LH36</accession>
<reference evidence="1 2" key="1">
    <citation type="journal article" date="2022" name="Hortic Res">
        <title>A haplotype resolved chromosomal level avocado genome allows analysis of novel avocado genes.</title>
        <authorList>
            <person name="Nath O."/>
            <person name="Fletcher S.J."/>
            <person name="Hayward A."/>
            <person name="Shaw L.M."/>
            <person name="Masouleh A.K."/>
            <person name="Furtado A."/>
            <person name="Henry R.J."/>
            <person name="Mitter N."/>
        </authorList>
    </citation>
    <scope>NUCLEOTIDE SEQUENCE [LARGE SCALE GENOMIC DNA]</scope>
    <source>
        <strain evidence="2">cv. Hass</strain>
    </source>
</reference>
<gene>
    <name evidence="1" type="ORF">MRB53_026138</name>
</gene>
<comment type="caution">
    <text evidence="1">The sequence shown here is derived from an EMBL/GenBank/DDBJ whole genome shotgun (WGS) entry which is preliminary data.</text>
</comment>
<dbReference type="Proteomes" id="UP001234297">
    <property type="component" value="Chromosome 8"/>
</dbReference>
<keyword evidence="2" id="KW-1185">Reference proteome</keyword>
<dbReference type="EMBL" id="CM056816">
    <property type="protein sequence ID" value="KAJ8632802.1"/>
    <property type="molecule type" value="Genomic_DNA"/>
</dbReference>
<proteinExistence type="predicted"/>
<name>A0ACC2LH36_PERAE</name>